<evidence type="ECO:0000256" key="4">
    <source>
        <dbReference type="ARBA" id="ARBA00022692"/>
    </source>
</evidence>
<dbReference type="InterPro" id="IPR034701">
    <property type="entry name" value="CdaA"/>
</dbReference>
<dbReference type="InterPro" id="IPR036888">
    <property type="entry name" value="DNA_integrity_DisA_N_sf"/>
</dbReference>
<evidence type="ECO:0000256" key="5">
    <source>
        <dbReference type="ARBA" id="ARBA00022695"/>
    </source>
</evidence>
<name>A0A9D1LLX8_9CLOT</name>
<dbReference type="FunFam" id="3.40.1700.10:FF:000002">
    <property type="entry name" value="Diadenylate cyclase"/>
    <property type="match status" value="1"/>
</dbReference>
<evidence type="ECO:0000256" key="9">
    <source>
        <dbReference type="ARBA" id="ARBA00023136"/>
    </source>
</evidence>
<evidence type="ECO:0000256" key="1">
    <source>
        <dbReference type="ARBA" id="ARBA00000877"/>
    </source>
</evidence>
<evidence type="ECO:0000256" key="7">
    <source>
        <dbReference type="ARBA" id="ARBA00022840"/>
    </source>
</evidence>
<keyword evidence="8 10" id="KW-1133">Transmembrane helix</keyword>
<evidence type="ECO:0000256" key="8">
    <source>
        <dbReference type="ARBA" id="ARBA00022989"/>
    </source>
</evidence>
<dbReference type="GO" id="GO:0106408">
    <property type="term" value="F:diadenylate cyclase activity"/>
    <property type="evidence" value="ECO:0007669"/>
    <property type="project" value="UniProtKB-EC"/>
</dbReference>
<evidence type="ECO:0000313" key="12">
    <source>
        <dbReference type="EMBL" id="HIU44279.1"/>
    </source>
</evidence>
<dbReference type="InterPro" id="IPR045585">
    <property type="entry name" value="CdaA_N"/>
</dbReference>
<dbReference type="PANTHER" id="PTHR34185:SF1">
    <property type="entry name" value="DIADENYLATE CYCLASE"/>
    <property type="match status" value="1"/>
</dbReference>
<gene>
    <name evidence="10" type="primary">dacA</name>
    <name evidence="12" type="ORF">IAB67_08300</name>
</gene>
<keyword evidence="6 10" id="KW-0547">Nucleotide-binding</keyword>
<reference evidence="12" key="1">
    <citation type="submission" date="2020-10" db="EMBL/GenBank/DDBJ databases">
        <authorList>
            <person name="Gilroy R."/>
        </authorList>
    </citation>
    <scope>NUCLEOTIDE SEQUENCE</scope>
    <source>
        <strain evidence="12">CHK191-8634</strain>
    </source>
</reference>
<reference evidence="12" key="2">
    <citation type="journal article" date="2021" name="PeerJ">
        <title>Extensive microbial diversity within the chicken gut microbiome revealed by metagenomics and culture.</title>
        <authorList>
            <person name="Gilroy R."/>
            <person name="Ravi A."/>
            <person name="Getino M."/>
            <person name="Pursley I."/>
            <person name="Horton D.L."/>
            <person name="Alikhan N.F."/>
            <person name="Baker D."/>
            <person name="Gharbi K."/>
            <person name="Hall N."/>
            <person name="Watson M."/>
            <person name="Adriaenssens E.M."/>
            <person name="Foster-Nyarko E."/>
            <person name="Jarju S."/>
            <person name="Secka A."/>
            <person name="Antonio M."/>
            <person name="Oren A."/>
            <person name="Chaudhuri R.R."/>
            <person name="La Ragione R."/>
            <person name="Hildebrand F."/>
            <person name="Pallen M.J."/>
        </authorList>
    </citation>
    <scope>NUCLEOTIDE SEQUENCE</scope>
    <source>
        <strain evidence="12">CHK191-8634</strain>
    </source>
</reference>
<dbReference type="PROSITE" id="PS51794">
    <property type="entry name" value="DAC"/>
    <property type="match status" value="1"/>
</dbReference>
<comment type="function">
    <text evidence="10">Catalyzes the condensation of 2 ATP molecules into cyclic di-AMP (c-di-AMP), a second messenger used to regulate differing processes in different bacteria.</text>
</comment>
<evidence type="ECO:0000256" key="10">
    <source>
        <dbReference type="HAMAP-Rule" id="MF_01499"/>
    </source>
</evidence>
<evidence type="ECO:0000259" key="11">
    <source>
        <dbReference type="PROSITE" id="PS51794"/>
    </source>
</evidence>
<keyword evidence="4 10" id="KW-0812">Transmembrane</keyword>
<dbReference type="NCBIfam" id="TIGR00159">
    <property type="entry name" value="diadenylate cyclase CdaA"/>
    <property type="match status" value="1"/>
</dbReference>
<accession>A0A9D1LLX8</accession>
<dbReference type="Pfam" id="PF02457">
    <property type="entry name" value="DAC"/>
    <property type="match status" value="1"/>
</dbReference>
<comment type="subunit">
    <text evidence="10">Probably a homodimer.</text>
</comment>
<comment type="catalytic activity">
    <reaction evidence="1 10">
        <text>2 ATP = 3',3'-c-di-AMP + 2 diphosphate</text>
        <dbReference type="Rhea" id="RHEA:35655"/>
        <dbReference type="ChEBI" id="CHEBI:30616"/>
        <dbReference type="ChEBI" id="CHEBI:33019"/>
        <dbReference type="ChEBI" id="CHEBI:71500"/>
        <dbReference type="EC" id="2.7.7.85"/>
    </reaction>
</comment>
<dbReference type="Proteomes" id="UP000824073">
    <property type="component" value="Unassembled WGS sequence"/>
</dbReference>
<keyword evidence="7 10" id="KW-0067">ATP-binding</keyword>
<dbReference type="SUPFAM" id="SSF143597">
    <property type="entry name" value="YojJ-like"/>
    <property type="match status" value="1"/>
</dbReference>
<evidence type="ECO:0000256" key="3">
    <source>
        <dbReference type="ARBA" id="ARBA00022679"/>
    </source>
</evidence>
<dbReference type="AlphaFoldDB" id="A0A9D1LLX8"/>
<dbReference type="HAMAP" id="MF_01499">
    <property type="entry name" value="DacA"/>
    <property type="match status" value="1"/>
</dbReference>
<keyword evidence="5 10" id="KW-0548">Nucleotidyltransferase</keyword>
<dbReference type="InterPro" id="IPR003390">
    <property type="entry name" value="DNA_integrity_scan_DisA_N"/>
</dbReference>
<dbReference type="EC" id="2.7.7.85" evidence="10"/>
<keyword evidence="2 10" id="KW-1003">Cell membrane</keyword>
<dbReference type="InterPro" id="IPR014046">
    <property type="entry name" value="C-di-AMP_synthase"/>
</dbReference>
<comment type="similarity">
    <text evidence="10">Belongs to the adenylate cyclase family. DacA/CdaA subfamily.</text>
</comment>
<dbReference type="PANTHER" id="PTHR34185">
    <property type="entry name" value="DIADENYLATE CYCLASE"/>
    <property type="match status" value="1"/>
</dbReference>
<sequence length="279" mass="31328">MDFFTSIWEQLRFATVLDALDILIVAAFIYWIIKLMRNTSAARILKGVLVLLVFMQISSMLELRVINFLLSNVLQFSFLALVVVFQPELRKLLEQFGRSRLRLFKNREVDKQGMQMAILQTVEAASSMSWSKTGALIVFEKEDNISSISKTGTHIDSEVSAELLKNIFFHNAPLHDGAVVISNARIEAAGCLLPLSTNLNISKELGTRHRAAVGMSENFDSPCVVVSEETGSISFAVGGILKRHLAPETLERLLVQELIPQDEENESPSFWERVRGLFK</sequence>
<keyword evidence="3 10" id="KW-0808">Transferase</keyword>
<dbReference type="GO" id="GO:0006171">
    <property type="term" value="P:cAMP biosynthetic process"/>
    <property type="evidence" value="ECO:0007669"/>
    <property type="project" value="InterPro"/>
</dbReference>
<keyword evidence="9 10" id="KW-0472">Membrane</keyword>
<protein>
    <recommendedName>
        <fullName evidence="10">Diadenylate cyclase</fullName>
        <shortName evidence="10">DAC</shortName>
        <ecNumber evidence="10">2.7.7.85</ecNumber>
    </recommendedName>
    <alternativeName>
        <fullName evidence="10">Cyclic-di-AMP synthase</fullName>
        <shortName evidence="10">c-di-AMP synthase</shortName>
    </alternativeName>
</protein>
<evidence type="ECO:0000256" key="6">
    <source>
        <dbReference type="ARBA" id="ARBA00022741"/>
    </source>
</evidence>
<comment type="caution">
    <text evidence="12">The sequence shown here is derived from an EMBL/GenBank/DDBJ whole genome shotgun (WGS) entry which is preliminary data.</text>
</comment>
<evidence type="ECO:0000313" key="13">
    <source>
        <dbReference type="Proteomes" id="UP000824073"/>
    </source>
</evidence>
<dbReference type="Pfam" id="PF19293">
    <property type="entry name" value="CdaA_N"/>
    <property type="match status" value="1"/>
</dbReference>
<dbReference type="Gene3D" id="3.40.1700.10">
    <property type="entry name" value="DNA integrity scanning protein, DisA, N-terminal domain"/>
    <property type="match status" value="1"/>
</dbReference>
<evidence type="ECO:0000256" key="2">
    <source>
        <dbReference type="ARBA" id="ARBA00022475"/>
    </source>
</evidence>
<feature type="domain" description="DAC" evidence="11">
    <location>
        <begin position="86"/>
        <end position="247"/>
    </location>
</feature>
<dbReference type="PIRSF" id="PIRSF004793">
    <property type="entry name" value="UCP004793"/>
    <property type="match status" value="1"/>
</dbReference>
<organism evidence="12 13">
    <name type="scientific">Candidatus Ventrousia excrementavium</name>
    <dbReference type="NCBI Taxonomy" id="2840961"/>
    <lineage>
        <taxon>Bacteria</taxon>
        <taxon>Bacillati</taxon>
        <taxon>Bacillota</taxon>
        <taxon>Clostridia</taxon>
        <taxon>Eubacteriales</taxon>
        <taxon>Clostridiaceae</taxon>
        <taxon>Clostridiaceae incertae sedis</taxon>
        <taxon>Candidatus Ventrousia</taxon>
    </lineage>
</organism>
<feature type="transmembrane region" description="Helical" evidence="10">
    <location>
        <begin position="40"/>
        <end position="59"/>
    </location>
</feature>
<comment type="caution">
    <text evidence="10">Lacks conserved residue(s) required for the propagation of feature annotation.</text>
</comment>
<proteinExistence type="inferred from homology"/>
<feature type="transmembrane region" description="Helical" evidence="10">
    <location>
        <begin position="12"/>
        <end position="33"/>
    </location>
</feature>
<dbReference type="GO" id="GO:0005524">
    <property type="term" value="F:ATP binding"/>
    <property type="evidence" value="ECO:0007669"/>
    <property type="project" value="UniProtKB-UniRule"/>
</dbReference>
<dbReference type="GO" id="GO:0004016">
    <property type="term" value="F:adenylate cyclase activity"/>
    <property type="evidence" value="ECO:0007669"/>
    <property type="project" value="UniProtKB-UniRule"/>
</dbReference>
<dbReference type="EMBL" id="DVMR01000061">
    <property type="protein sequence ID" value="HIU44279.1"/>
    <property type="molecule type" value="Genomic_DNA"/>
</dbReference>
<dbReference type="InterPro" id="IPR050338">
    <property type="entry name" value="DisA"/>
</dbReference>